<dbReference type="Proteomes" id="UP001174936">
    <property type="component" value="Unassembled WGS sequence"/>
</dbReference>
<protein>
    <submittedName>
        <fullName evidence="2">Uncharacterized protein</fullName>
    </submittedName>
</protein>
<name>A0AA39XXG9_9PEZI</name>
<dbReference type="EMBL" id="JAULSV010000006">
    <property type="protein sequence ID" value="KAK0640845.1"/>
    <property type="molecule type" value="Genomic_DNA"/>
</dbReference>
<feature type="region of interest" description="Disordered" evidence="1">
    <location>
        <begin position="1"/>
        <end position="73"/>
    </location>
</feature>
<evidence type="ECO:0000313" key="2">
    <source>
        <dbReference type="EMBL" id="KAK0640845.1"/>
    </source>
</evidence>
<evidence type="ECO:0000313" key="3">
    <source>
        <dbReference type="Proteomes" id="UP001174936"/>
    </source>
</evidence>
<evidence type="ECO:0000256" key="1">
    <source>
        <dbReference type="SAM" id="MobiDB-lite"/>
    </source>
</evidence>
<comment type="caution">
    <text evidence="2">The sequence shown here is derived from an EMBL/GenBank/DDBJ whole genome shotgun (WGS) entry which is preliminary data.</text>
</comment>
<gene>
    <name evidence="2" type="ORF">B0T16DRAFT_418549</name>
</gene>
<feature type="compositionally biased region" description="Polar residues" evidence="1">
    <location>
        <begin position="58"/>
        <end position="69"/>
    </location>
</feature>
<sequence>MPEPVERGESPPPERSTGKQMHDPPASGKGVDDASHQEEANKKALEVGPFIHRPVQYQADNMPSRTWSPTRRDLWRTKSRGNLQRTPRWIRARSLVELEQIVDVR</sequence>
<proteinExistence type="predicted"/>
<dbReference type="AlphaFoldDB" id="A0AA39XXG9"/>
<accession>A0AA39XXG9</accession>
<keyword evidence="3" id="KW-1185">Reference proteome</keyword>
<feature type="compositionally biased region" description="Basic and acidic residues" evidence="1">
    <location>
        <begin position="30"/>
        <end position="45"/>
    </location>
</feature>
<reference evidence="2" key="1">
    <citation type="submission" date="2023-06" db="EMBL/GenBank/DDBJ databases">
        <title>Genome-scale phylogeny and comparative genomics of the fungal order Sordariales.</title>
        <authorList>
            <consortium name="Lawrence Berkeley National Laboratory"/>
            <person name="Hensen N."/>
            <person name="Bonometti L."/>
            <person name="Westerberg I."/>
            <person name="Brannstrom I.O."/>
            <person name="Guillou S."/>
            <person name="Cros-Aarteil S."/>
            <person name="Calhoun S."/>
            <person name="Haridas S."/>
            <person name="Kuo A."/>
            <person name="Mondo S."/>
            <person name="Pangilinan J."/>
            <person name="Riley R."/>
            <person name="Labutti K."/>
            <person name="Andreopoulos B."/>
            <person name="Lipzen A."/>
            <person name="Chen C."/>
            <person name="Yanf M."/>
            <person name="Daum C."/>
            <person name="Ng V."/>
            <person name="Clum A."/>
            <person name="Steindorff A."/>
            <person name="Ohm R."/>
            <person name="Martin F."/>
            <person name="Silar P."/>
            <person name="Natvig D."/>
            <person name="Lalanne C."/>
            <person name="Gautier V."/>
            <person name="Ament-Velasquez S.L."/>
            <person name="Kruys A."/>
            <person name="Hutchinson M.I."/>
            <person name="Powell A.J."/>
            <person name="Barry K."/>
            <person name="Miller A.N."/>
            <person name="Grigoriev I.V."/>
            <person name="Debuchy R."/>
            <person name="Gladieux P."/>
            <person name="Thoren M.H."/>
            <person name="Johannesson H."/>
        </authorList>
    </citation>
    <scope>NUCLEOTIDE SEQUENCE</scope>
    <source>
        <strain evidence="2">SMH2532-1</strain>
    </source>
</reference>
<organism evidence="2 3">
    <name type="scientific">Cercophora newfieldiana</name>
    <dbReference type="NCBI Taxonomy" id="92897"/>
    <lineage>
        <taxon>Eukaryota</taxon>
        <taxon>Fungi</taxon>
        <taxon>Dikarya</taxon>
        <taxon>Ascomycota</taxon>
        <taxon>Pezizomycotina</taxon>
        <taxon>Sordariomycetes</taxon>
        <taxon>Sordariomycetidae</taxon>
        <taxon>Sordariales</taxon>
        <taxon>Lasiosphaeriaceae</taxon>
        <taxon>Cercophora</taxon>
    </lineage>
</organism>